<feature type="region of interest" description="Disordered" evidence="1">
    <location>
        <begin position="1"/>
        <end position="21"/>
    </location>
</feature>
<name>A0A9D7LRX2_9RHOO</name>
<organism evidence="2 3">
    <name type="scientific">Candidatus Dechloromonas phosphorivorans</name>
    <dbReference type="NCBI Taxonomy" id="2899244"/>
    <lineage>
        <taxon>Bacteria</taxon>
        <taxon>Pseudomonadati</taxon>
        <taxon>Pseudomonadota</taxon>
        <taxon>Betaproteobacteria</taxon>
        <taxon>Rhodocyclales</taxon>
        <taxon>Azonexaceae</taxon>
        <taxon>Dechloromonas</taxon>
    </lineage>
</organism>
<gene>
    <name evidence="2" type="ORF">IPN75_12210</name>
</gene>
<evidence type="ECO:0000313" key="2">
    <source>
        <dbReference type="EMBL" id="MBK8891068.1"/>
    </source>
</evidence>
<evidence type="ECO:0000256" key="1">
    <source>
        <dbReference type="SAM" id="MobiDB-lite"/>
    </source>
</evidence>
<comment type="caution">
    <text evidence="2">The sequence shown here is derived from an EMBL/GenBank/DDBJ whole genome shotgun (WGS) entry which is preliminary data.</text>
</comment>
<evidence type="ECO:0000313" key="3">
    <source>
        <dbReference type="Proteomes" id="UP000808146"/>
    </source>
</evidence>
<dbReference type="SUPFAM" id="SSF53706">
    <property type="entry name" value="Formate dehydrogenase/DMSO reductase, domains 1-3"/>
    <property type="match status" value="1"/>
</dbReference>
<dbReference type="Gene3D" id="3.40.50.740">
    <property type="match status" value="1"/>
</dbReference>
<feature type="region of interest" description="Disordered" evidence="1">
    <location>
        <begin position="97"/>
        <end position="134"/>
    </location>
</feature>
<reference evidence="3" key="1">
    <citation type="journal article" date="2021" name="Nat. Commun.">
        <title>Connecting structure to function with the recovery of over 1000 high-quality metagenome-assembled genomes from activated sludge using long-read sequencing.</title>
        <authorList>
            <person name="Singleton C.M."/>
            <person name="Petriglieri F."/>
            <person name="Kristensen J.M."/>
            <person name="Kirkegaard R.H."/>
            <person name="Michaelsen T.Y."/>
            <person name="Andersen M.H."/>
            <person name="Kondrotaite Z."/>
            <person name="Karst S.M."/>
            <person name="Dueholm M.S."/>
            <person name="Nielsen P.H."/>
            <person name="Albertsen M."/>
        </authorList>
    </citation>
    <scope>NUCLEOTIDE SEQUENCE [LARGE SCALE GENOMIC DNA]</scope>
</reference>
<sequence>MKRAGRRLRGAARRAYGSTDTADLPTCCCRPAAEGKKHGDQFRALHHRRAGGFHRPERARHDWEIVVDFARRLSRKAGPHRRRIAVSYADAEAIFDRHRENSRGQDLGITGLSLPCSKQQGPQQWPYPEERREG</sequence>
<accession>A0A9D7LRX2</accession>
<protein>
    <submittedName>
        <fullName evidence="2">Uncharacterized protein</fullName>
    </submittedName>
</protein>
<dbReference type="AlphaFoldDB" id="A0A9D7LRX2"/>
<feature type="compositionally biased region" description="Basic residues" evidence="1">
    <location>
        <begin position="1"/>
        <end position="12"/>
    </location>
</feature>
<dbReference type="Proteomes" id="UP000808146">
    <property type="component" value="Unassembled WGS sequence"/>
</dbReference>
<proteinExistence type="predicted"/>
<dbReference type="EMBL" id="JADKBR010000016">
    <property type="protein sequence ID" value="MBK8891068.1"/>
    <property type="molecule type" value="Genomic_DNA"/>
</dbReference>